<feature type="domain" description="Helix-turn-helix" evidence="1">
    <location>
        <begin position="39"/>
        <end position="87"/>
    </location>
</feature>
<dbReference type="InterPro" id="IPR041657">
    <property type="entry name" value="HTH_17"/>
</dbReference>
<organism evidence="2 3">
    <name type="scientific">Elizabethkingia anophelis</name>
    <dbReference type="NCBI Taxonomy" id="1117645"/>
    <lineage>
        <taxon>Bacteria</taxon>
        <taxon>Pseudomonadati</taxon>
        <taxon>Bacteroidota</taxon>
        <taxon>Flavobacteriia</taxon>
        <taxon>Flavobacteriales</taxon>
        <taxon>Weeksellaceae</taxon>
        <taxon>Elizabethkingia</taxon>
    </lineage>
</organism>
<dbReference type="SUPFAM" id="SSF46955">
    <property type="entry name" value="Putative DNA-binding domain"/>
    <property type="match status" value="1"/>
</dbReference>
<dbReference type="InterPro" id="IPR009061">
    <property type="entry name" value="DNA-bd_dom_put_sf"/>
</dbReference>
<dbReference type="InterPro" id="IPR010093">
    <property type="entry name" value="SinI_DNA-bd"/>
</dbReference>
<dbReference type="Gene3D" id="1.10.1660.10">
    <property type="match status" value="1"/>
</dbReference>
<dbReference type="Pfam" id="PF12728">
    <property type="entry name" value="HTH_17"/>
    <property type="match status" value="1"/>
</dbReference>
<dbReference type="AlphaFoldDB" id="A0A7Z7PYB2"/>
<dbReference type="Proteomes" id="UP000254876">
    <property type="component" value="Unassembled WGS sequence"/>
</dbReference>
<evidence type="ECO:0000313" key="2">
    <source>
        <dbReference type="EMBL" id="STD00470.1"/>
    </source>
</evidence>
<dbReference type="GO" id="GO:0003677">
    <property type="term" value="F:DNA binding"/>
    <property type="evidence" value="ECO:0007669"/>
    <property type="project" value="InterPro"/>
</dbReference>
<proteinExistence type="predicted"/>
<sequence length="90" mass="10825">MLQLIQISKEELLQEFEQMVRKVLEKMITEKVTDEEKEYYTREETAKLLKVSFPTLFHWNKDGKLKAKKLGKRVYYSKEDVKEALNKLNN</sequence>
<dbReference type="RefSeq" id="WP_069147481.1">
    <property type="nucleotide sequence ID" value="NZ_CP077750.1"/>
</dbReference>
<name>A0A7Z7PYB2_9FLAO</name>
<evidence type="ECO:0000259" key="1">
    <source>
        <dbReference type="Pfam" id="PF12728"/>
    </source>
</evidence>
<accession>A0A7Z7PYB2</accession>
<reference evidence="2 3" key="1">
    <citation type="submission" date="2018-06" db="EMBL/GenBank/DDBJ databases">
        <authorList>
            <consortium name="Pathogen Informatics"/>
            <person name="Doyle S."/>
        </authorList>
    </citation>
    <scope>NUCLEOTIDE SEQUENCE [LARGE SCALE GENOMIC DNA]</scope>
    <source>
        <strain evidence="2 3">NCTC10588</strain>
    </source>
</reference>
<evidence type="ECO:0000313" key="3">
    <source>
        <dbReference type="Proteomes" id="UP000254876"/>
    </source>
</evidence>
<protein>
    <submittedName>
        <fullName evidence="2">DNA binding domain, excisionase family</fullName>
    </submittedName>
</protein>
<dbReference type="EMBL" id="UFYD01000001">
    <property type="protein sequence ID" value="STD00470.1"/>
    <property type="molecule type" value="Genomic_DNA"/>
</dbReference>
<comment type="caution">
    <text evidence="2">The sequence shown here is derived from an EMBL/GenBank/DDBJ whole genome shotgun (WGS) entry which is preliminary data.</text>
</comment>
<dbReference type="NCBIfam" id="TIGR01764">
    <property type="entry name" value="excise"/>
    <property type="match status" value="1"/>
</dbReference>
<gene>
    <name evidence="2" type="ORF">NCTC10588_01488</name>
</gene>